<protein>
    <recommendedName>
        <fullName evidence="9">Protein I'm not dead yet</fullName>
    </recommendedName>
</protein>
<accession>A0AAW1TRM0</accession>
<evidence type="ECO:0000256" key="2">
    <source>
        <dbReference type="ARBA" id="ARBA00006772"/>
    </source>
</evidence>
<evidence type="ECO:0000256" key="4">
    <source>
        <dbReference type="ARBA" id="ARBA00022989"/>
    </source>
</evidence>
<feature type="transmembrane region" description="Helical" evidence="6">
    <location>
        <begin position="20"/>
        <end position="41"/>
    </location>
</feature>
<feature type="transmembrane region" description="Helical" evidence="6">
    <location>
        <begin position="408"/>
        <end position="428"/>
    </location>
</feature>
<proteinExistence type="inferred from homology"/>
<evidence type="ECO:0000313" key="8">
    <source>
        <dbReference type="Proteomes" id="UP001431783"/>
    </source>
</evidence>
<organism evidence="7 8">
    <name type="scientific">Henosepilachna vigintioctopunctata</name>
    <dbReference type="NCBI Taxonomy" id="420089"/>
    <lineage>
        <taxon>Eukaryota</taxon>
        <taxon>Metazoa</taxon>
        <taxon>Ecdysozoa</taxon>
        <taxon>Arthropoda</taxon>
        <taxon>Hexapoda</taxon>
        <taxon>Insecta</taxon>
        <taxon>Pterygota</taxon>
        <taxon>Neoptera</taxon>
        <taxon>Endopterygota</taxon>
        <taxon>Coleoptera</taxon>
        <taxon>Polyphaga</taxon>
        <taxon>Cucujiformia</taxon>
        <taxon>Coccinelloidea</taxon>
        <taxon>Coccinellidae</taxon>
        <taxon>Epilachninae</taxon>
        <taxon>Epilachnini</taxon>
        <taxon>Henosepilachna</taxon>
    </lineage>
</organism>
<keyword evidence="3 6" id="KW-0812">Transmembrane</keyword>
<dbReference type="PANTHER" id="PTHR10283">
    <property type="entry name" value="SOLUTE CARRIER FAMILY 13 MEMBER"/>
    <property type="match status" value="1"/>
</dbReference>
<feature type="transmembrane region" description="Helical" evidence="6">
    <location>
        <begin position="265"/>
        <end position="285"/>
    </location>
</feature>
<feature type="transmembrane region" description="Helical" evidence="6">
    <location>
        <begin position="97"/>
        <end position="115"/>
    </location>
</feature>
<dbReference type="GO" id="GO:0015141">
    <property type="term" value="F:succinate transmembrane transporter activity"/>
    <property type="evidence" value="ECO:0007669"/>
    <property type="project" value="TreeGrafter"/>
</dbReference>
<dbReference type="Pfam" id="PF00939">
    <property type="entry name" value="Na_sulph_symp"/>
    <property type="match status" value="1"/>
</dbReference>
<keyword evidence="5 6" id="KW-0472">Membrane</keyword>
<evidence type="ECO:0000256" key="6">
    <source>
        <dbReference type="SAM" id="Phobius"/>
    </source>
</evidence>
<dbReference type="GO" id="GO:0015137">
    <property type="term" value="F:citrate transmembrane transporter activity"/>
    <property type="evidence" value="ECO:0007669"/>
    <property type="project" value="TreeGrafter"/>
</dbReference>
<sequence length="568" mass="63464">MKLLDNMVLTSQMVMHAIRVYWKSIFVILYPLVLLPVFLLNNIPALRCLYVVLLMAGYWVLEALPLPVTSLLPMIFFPLMGVLDSNQTSLCYLKETNMMFVGGLIIAIAVEHCNLHTRVALHVIKWVGCSPRRLNLGLITVTMLVSMWISNTAATAMMIPIIEATLKELESQGIGNMYEEDVIEDDTEKKVNRDHRREHDAPEAKRPTKTTMCYFISTAYAASIGGNGCIVGSGTNLTFKGIYETTFKRSPGVEFAKWMIVNVPLMLIMMYLSLIWLQFWFMGLFRPHSKDARRIRVGTQGEIVARKLISQKIQEMGPMSFHEGSVAACFVLSVLLWFFRKPQFIPGWAEMITDHKVGDATAALIVVMLFFIIPANPNFIYIFSKQQSRRPTAPSQALLTWKTVQQKLPWGLIFLLGGGFALAEGSKASGMNHFIVHYLGSLMELPRFWIMVIACLLACLLTQFSSNIAVANVILPVLAEISEIARIHPMYLMMPASLSCSFAYCLPVSTPPNAIAAAPCNMPSSEMAKVGTGVAIISLAVLFCVFPFLSPFVWDMNTFPEWGNTTLT</sequence>
<feature type="transmembrane region" description="Helical" evidence="6">
    <location>
        <begin position="136"/>
        <end position="162"/>
    </location>
</feature>
<dbReference type="Proteomes" id="UP001431783">
    <property type="component" value="Unassembled WGS sequence"/>
</dbReference>
<evidence type="ECO:0000256" key="5">
    <source>
        <dbReference type="ARBA" id="ARBA00023136"/>
    </source>
</evidence>
<feature type="transmembrane region" description="Helical" evidence="6">
    <location>
        <begin position="530"/>
        <end position="549"/>
    </location>
</feature>
<feature type="transmembrane region" description="Helical" evidence="6">
    <location>
        <begin position="360"/>
        <end position="383"/>
    </location>
</feature>
<dbReference type="InterPro" id="IPR001898">
    <property type="entry name" value="SLC13A/DASS"/>
</dbReference>
<evidence type="ECO:0000256" key="1">
    <source>
        <dbReference type="ARBA" id="ARBA00004141"/>
    </source>
</evidence>
<dbReference type="EMBL" id="JARQZJ010000031">
    <property type="protein sequence ID" value="KAK9874167.1"/>
    <property type="molecule type" value="Genomic_DNA"/>
</dbReference>
<dbReference type="AlphaFoldDB" id="A0AAW1TRM0"/>
<evidence type="ECO:0000313" key="7">
    <source>
        <dbReference type="EMBL" id="KAK9874167.1"/>
    </source>
</evidence>
<comment type="subcellular location">
    <subcellularLocation>
        <location evidence="1">Membrane</location>
        <topology evidence="1">Multi-pass membrane protein</topology>
    </subcellularLocation>
</comment>
<gene>
    <name evidence="7" type="ORF">WA026_002519</name>
</gene>
<keyword evidence="8" id="KW-1185">Reference proteome</keyword>
<feature type="transmembrane region" description="Helical" evidence="6">
    <location>
        <begin position="48"/>
        <end position="77"/>
    </location>
</feature>
<keyword evidence="4 6" id="KW-1133">Transmembrane helix</keyword>
<evidence type="ECO:0000256" key="3">
    <source>
        <dbReference type="ARBA" id="ARBA00022692"/>
    </source>
</evidence>
<reference evidence="7 8" key="1">
    <citation type="submission" date="2023-03" db="EMBL/GenBank/DDBJ databases">
        <title>Genome insight into feeding habits of ladybird beetles.</title>
        <authorList>
            <person name="Li H.-S."/>
            <person name="Huang Y.-H."/>
            <person name="Pang H."/>
        </authorList>
    </citation>
    <scope>NUCLEOTIDE SEQUENCE [LARGE SCALE GENOMIC DNA]</scope>
    <source>
        <strain evidence="7">SYSU_2023b</strain>
        <tissue evidence="7">Whole body</tissue>
    </source>
</reference>
<comment type="similarity">
    <text evidence="2">Belongs to the SLC13A/DASS transporter (TC 2.A.47) family. NADC subfamily.</text>
</comment>
<comment type="caution">
    <text evidence="7">The sequence shown here is derived from an EMBL/GenBank/DDBJ whole genome shotgun (WGS) entry which is preliminary data.</text>
</comment>
<feature type="transmembrane region" description="Helical" evidence="6">
    <location>
        <begin position="448"/>
        <end position="478"/>
    </location>
</feature>
<dbReference type="GO" id="GO:0005886">
    <property type="term" value="C:plasma membrane"/>
    <property type="evidence" value="ECO:0007669"/>
    <property type="project" value="TreeGrafter"/>
</dbReference>
<evidence type="ECO:0008006" key="9">
    <source>
        <dbReference type="Google" id="ProtNLM"/>
    </source>
</evidence>
<name>A0AAW1TRM0_9CUCU</name>
<dbReference type="PANTHER" id="PTHR10283:SF82">
    <property type="entry name" value="SOLUTE CARRIER FAMILY 13 MEMBER 2"/>
    <property type="match status" value="1"/>
</dbReference>